<dbReference type="Proteomes" id="UP001146120">
    <property type="component" value="Unassembled WGS sequence"/>
</dbReference>
<evidence type="ECO:0000313" key="1">
    <source>
        <dbReference type="EMBL" id="DBA01611.1"/>
    </source>
</evidence>
<reference evidence="1" key="2">
    <citation type="journal article" date="2023" name="Microbiol Resour">
        <title>Decontamination and Annotation of the Draft Genome Sequence of the Oomycete Lagenidium giganteum ARSEF 373.</title>
        <authorList>
            <person name="Morgan W.R."/>
            <person name="Tartar A."/>
        </authorList>
    </citation>
    <scope>NUCLEOTIDE SEQUENCE</scope>
    <source>
        <strain evidence="1">ARSEF 373</strain>
    </source>
</reference>
<keyword evidence="2" id="KW-1185">Reference proteome</keyword>
<reference evidence="1" key="1">
    <citation type="submission" date="2022-11" db="EMBL/GenBank/DDBJ databases">
        <authorList>
            <person name="Morgan W.R."/>
            <person name="Tartar A."/>
        </authorList>
    </citation>
    <scope>NUCLEOTIDE SEQUENCE</scope>
    <source>
        <strain evidence="1">ARSEF 373</strain>
    </source>
</reference>
<dbReference type="EMBL" id="DAKRPA010000044">
    <property type="protein sequence ID" value="DBA01611.1"/>
    <property type="molecule type" value="Genomic_DNA"/>
</dbReference>
<evidence type="ECO:0000313" key="2">
    <source>
        <dbReference type="Proteomes" id="UP001146120"/>
    </source>
</evidence>
<dbReference type="AlphaFoldDB" id="A0AAV2Z5G1"/>
<sequence length="130" mass="14437">MTYKFQGKLRFDAAILSHDQVQEYNKAIHDSGAPLKQCFGFVDETKHFIAHPASVVIANNDDSDGETINVQSACYSLHTKCYCLQWQAQVLPNGLCCSLYGPVKGRLYDTTMLTMSGLLNGMVTTPRLTK</sequence>
<accession>A0AAV2Z5G1</accession>
<gene>
    <name evidence="1" type="ORF">N0F65_011367</name>
</gene>
<name>A0AAV2Z5G1_9STRA</name>
<organism evidence="1 2">
    <name type="scientific">Lagenidium giganteum</name>
    <dbReference type="NCBI Taxonomy" id="4803"/>
    <lineage>
        <taxon>Eukaryota</taxon>
        <taxon>Sar</taxon>
        <taxon>Stramenopiles</taxon>
        <taxon>Oomycota</taxon>
        <taxon>Peronosporomycetes</taxon>
        <taxon>Pythiales</taxon>
        <taxon>Pythiaceae</taxon>
    </lineage>
</organism>
<protein>
    <submittedName>
        <fullName evidence="1">Uncharacterized protein</fullName>
    </submittedName>
</protein>
<proteinExistence type="predicted"/>
<comment type="caution">
    <text evidence="1">The sequence shown here is derived from an EMBL/GenBank/DDBJ whole genome shotgun (WGS) entry which is preliminary data.</text>
</comment>